<comment type="function">
    <text evidence="19">Subunit of clathrin-associated adaptor protein complex 1 that plays a role in protein sorting in the trans-Golgi network (TGN) and endosomes. The AP complexes mediate the recruitment of clathrin to membranes and the recognition of sorting signals within the cytosolic tails of transmembrane cargo molecules.</text>
</comment>
<dbReference type="Gene3D" id="1.25.40.20">
    <property type="entry name" value="Ankyrin repeat-containing domain"/>
    <property type="match status" value="1"/>
</dbReference>
<dbReference type="GO" id="GO:0030665">
    <property type="term" value="C:clathrin-coated vesicle membrane"/>
    <property type="evidence" value="ECO:0007669"/>
    <property type="project" value="UniProtKB-SubCell"/>
</dbReference>
<evidence type="ECO:0000256" key="15">
    <source>
        <dbReference type="ARBA" id="ARBA00023306"/>
    </source>
</evidence>
<dbReference type="InterPro" id="IPR036168">
    <property type="entry name" value="AP2_Mu_C_sf"/>
</dbReference>
<proteinExistence type="inferred from homology"/>
<dbReference type="SUPFAM" id="SSF48403">
    <property type="entry name" value="Ankyrin repeat"/>
    <property type="match status" value="1"/>
</dbReference>
<dbReference type="PROSITE" id="PS51072">
    <property type="entry name" value="MHD"/>
    <property type="match status" value="1"/>
</dbReference>
<evidence type="ECO:0000256" key="22">
    <source>
        <dbReference type="ARBA" id="ARBA00082064"/>
    </source>
</evidence>
<evidence type="ECO:0000256" key="1">
    <source>
        <dbReference type="ARBA" id="ARBA00004123"/>
    </source>
</evidence>
<protein>
    <recommendedName>
        <fullName evidence="21">Cyclin-dependent kinase 4 inhibitor D</fullName>
    </recommendedName>
    <alternativeName>
        <fullName evidence="22">p19-INK4d</fullName>
    </alternativeName>
</protein>
<dbReference type="GO" id="GO:0005634">
    <property type="term" value="C:nucleus"/>
    <property type="evidence" value="ECO:0007669"/>
    <property type="project" value="UniProtKB-SubCell"/>
</dbReference>
<evidence type="ECO:0000256" key="3">
    <source>
        <dbReference type="ARBA" id="ARBA00004555"/>
    </source>
</evidence>
<dbReference type="InterPro" id="IPR018240">
    <property type="entry name" value="Clathrin_mu_CS"/>
</dbReference>
<dbReference type="PANTHER" id="PTHR10529">
    <property type="entry name" value="AP COMPLEX SUBUNIT MU"/>
    <property type="match status" value="1"/>
</dbReference>
<evidence type="ECO:0000256" key="11">
    <source>
        <dbReference type="ARBA" id="ARBA00023034"/>
    </source>
</evidence>
<dbReference type="SUPFAM" id="SSF64356">
    <property type="entry name" value="SNARE-like"/>
    <property type="match status" value="1"/>
</dbReference>
<keyword evidence="11" id="KW-0333">Golgi apparatus</keyword>
<evidence type="ECO:0000256" key="2">
    <source>
        <dbReference type="ARBA" id="ARBA00004145"/>
    </source>
</evidence>
<keyword evidence="26" id="KW-1185">Reference proteome</keyword>
<evidence type="ECO:0000256" key="19">
    <source>
        <dbReference type="ARBA" id="ARBA00057121"/>
    </source>
</evidence>
<sequence length="613" mass="68195">MSASAVFVLDLKGKVLICRNYKGDVDMSEIDHFFNLLMQQEEEGLVCPVMSRGSVHFLWIKHSNLYFSNVPVKLNLQIKPVVATTNKNSNASLVYAFLYKLVEVFTEYFKELEEESIQDNFVVVYELLDELMDFGFPQTTDSKILQEYITQQGNKLEVAKTKVPTTVTNAVSWRSEGIKYKKNEVFIDVIESINVLVNANGSVMSSDIVGSIKLKTMLSGMPELRLGLNDRVLFALTGRDKGKTVTMEDVKFHQCVRLSRFESDRTISFIPPDGESELMSYRINTHVKPLIWIESVIEKFSHSRVEIMVKAKGQFKKQSVANNVEIRVPVPSDADSPKFKTSTGHAKYVPEKNWVVWSIKSFPGGKEFLMRAHFGLPSVENDEKEGKPPITVKFEIPYFTVSGIQVRYMKIIEKSGYQALPWVRYITQSGANGHSSTSSNGEVFQMMVLDGFGCGKSLSAAAAQGNVAAVRRILQDHRVEPDTLNEFGKTALQVMMMGSTSVACVLLDHGADPNVQDRCGVTPAHDAARTGFLDTVRVLVDYGASVNVPDHSGALPIHIAIREGNWDVVEYLAPLSNLGHQDNQGANALDVARDACAPEMVELLERLMASSSN</sequence>
<comment type="caution">
    <text evidence="25">The sequence shown here is derived from an EMBL/GenBank/DDBJ whole genome shotgun (WGS) entry which is preliminary data.</text>
</comment>
<dbReference type="CDD" id="cd14835">
    <property type="entry name" value="AP1_Mu_N"/>
    <property type="match status" value="1"/>
</dbReference>
<keyword evidence="7" id="KW-0597">Phosphoprotein</keyword>
<dbReference type="GO" id="GO:0030131">
    <property type="term" value="C:clathrin adaptor complex"/>
    <property type="evidence" value="ECO:0007669"/>
    <property type="project" value="InterPro"/>
</dbReference>
<dbReference type="Proteomes" id="UP000281406">
    <property type="component" value="Unassembled WGS sequence"/>
</dbReference>
<dbReference type="InterPro" id="IPR001392">
    <property type="entry name" value="Clathrin_mu"/>
</dbReference>
<evidence type="ECO:0000256" key="5">
    <source>
        <dbReference type="ARBA" id="ARBA00022448"/>
    </source>
</evidence>
<evidence type="ECO:0000313" key="25">
    <source>
        <dbReference type="EMBL" id="ROL55042.1"/>
    </source>
</evidence>
<evidence type="ECO:0000256" key="4">
    <source>
        <dbReference type="ARBA" id="ARBA00005324"/>
    </source>
</evidence>
<evidence type="ECO:0000256" key="23">
    <source>
        <dbReference type="PROSITE-ProRule" id="PRU00023"/>
    </source>
</evidence>
<dbReference type="InterPro" id="IPR028565">
    <property type="entry name" value="MHD"/>
</dbReference>
<dbReference type="GO" id="GO:0006886">
    <property type="term" value="P:intracellular protein transport"/>
    <property type="evidence" value="ECO:0007669"/>
    <property type="project" value="InterPro"/>
</dbReference>
<keyword evidence="14" id="KW-0539">Nucleus</keyword>
<evidence type="ECO:0000256" key="9">
    <source>
        <dbReference type="ARBA" id="ARBA00022927"/>
    </source>
</evidence>
<keyword evidence="6" id="KW-0963">Cytoplasm</keyword>
<dbReference type="Pfam" id="PF00928">
    <property type="entry name" value="Adap_comp_sub"/>
    <property type="match status" value="1"/>
</dbReference>
<dbReference type="FunFam" id="3.30.450.60:FF:000006">
    <property type="entry name" value="AP-1 complex subunit mu-1 isoform 1"/>
    <property type="match status" value="1"/>
</dbReference>
<evidence type="ECO:0000256" key="13">
    <source>
        <dbReference type="ARBA" id="ARBA00023136"/>
    </source>
</evidence>
<dbReference type="PROSITE" id="PS50088">
    <property type="entry name" value="ANK_REPEAT"/>
    <property type="match status" value="1"/>
</dbReference>
<dbReference type="InterPro" id="IPR050431">
    <property type="entry name" value="Adaptor_comp_med_subunit"/>
</dbReference>
<gene>
    <name evidence="25" type="ORF">DPX16_20303</name>
</gene>
<evidence type="ECO:0000256" key="18">
    <source>
        <dbReference type="ARBA" id="ARBA00056064"/>
    </source>
</evidence>
<evidence type="ECO:0000256" key="12">
    <source>
        <dbReference type="ARBA" id="ARBA00023043"/>
    </source>
</evidence>
<evidence type="ECO:0000256" key="20">
    <source>
        <dbReference type="ARBA" id="ARBA00065666"/>
    </source>
</evidence>
<evidence type="ECO:0000256" key="6">
    <source>
        <dbReference type="ARBA" id="ARBA00022490"/>
    </source>
</evidence>
<dbReference type="AlphaFoldDB" id="A0A3N0Z9P6"/>
<dbReference type="SMART" id="SM00248">
    <property type="entry name" value="ANK"/>
    <property type="match status" value="3"/>
</dbReference>
<dbReference type="EMBL" id="RJVU01003594">
    <property type="protein sequence ID" value="ROL55042.1"/>
    <property type="molecule type" value="Genomic_DNA"/>
</dbReference>
<keyword evidence="9" id="KW-0653">Protein transport</keyword>
<name>A0A3N0Z9P6_ANAGA</name>
<comment type="similarity">
    <text evidence="4">Belongs to the adaptor complexes medium subunit family.</text>
</comment>
<comment type="similarity">
    <text evidence="17">Belongs to the CDKN2 cyclin-dependent kinase inhibitor family.</text>
</comment>
<evidence type="ECO:0000256" key="16">
    <source>
        <dbReference type="ARBA" id="ARBA00023329"/>
    </source>
</evidence>
<dbReference type="InterPro" id="IPR036770">
    <property type="entry name" value="Ankyrin_rpt-contain_sf"/>
</dbReference>
<dbReference type="GO" id="GO:0019899">
    <property type="term" value="F:enzyme binding"/>
    <property type="evidence" value="ECO:0007669"/>
    <property type="project" value="UniProtKB-ARBA"/>
</dbReference>
<accession>A0A3N0Z9P6</accession>
<comment type="subcellular location">
    <subcellularLocation>
        <location evidence="2">Cytoplasmic vesicle</location>
        <location evidence="2">Clathrin-coated vesicle membrane</location>
        <topology evidence="2">Peripheral membrane protein</topology>
        <orientation evidence="2">Cytoplasmic side</orientation>
    </subcellularLocation>
    <subcellularLocation>
        <location evidence="3">Golgi apparatus</location>
    </subcellularLocation>
    <subcellularLocation>
        <location evidence="1">Nucleus</location>
    </subcellularLocation>
</comment>
<dbReference type="GO" id="GO:0016192">
    <property type="term" value="P:vesicle-mediated transport"/>
    <property type="evidence" value="ECO:0007669"/>
    <property type="project" value="InterPro"/>
</dbReference>
<keyword evidence="8" id="KW-0677">Repeat</keyword>
<evidence type="ECO:0000256" key="17">
    <source>
        <dbReference type="ARBA" id="ARBA00038438"/>
    </source>
</evidence>
<dbReference type="Gene3D" id="3.30.450.60">
    <property type="match status" value="1"/>
</dbReference>
<evidence type="ECO:0000256" key="7">
    <source>
        <dbReference type="ARBA" id="ARBA00022553"/>
    </source>
</evidence>
<dbReference type="GO" id="GO:1902807">
    <property type="term" value="P:negative regulation of cell cycle G1/S phase transition"/>
    <property type="evidence" value="ECO:0007669"/>
    <property type="project" value="UniProtKB-ARBA"/>
</dbReference>
<keyword evidence="10" id="KW-0007">Acetylation</keyword>
<evidence type="ECO:0000256" key="10">
    <source>
        <dbReference type="ARBA" id="ARBA00022990"/>
    </source>
</evidence>
<keyword evidence="16" id="KW-0968">Cytoplasmic vesicle</keyword>
<dbReference type="PROSITE" id="PS50297">
    <property type="entry name" value="ANK_REP_REGION"/>
    <property type="match status" value="1"/>
</dbReference>
<organism evidence="25 26">
    <name type="scientific">Anabarilius grahami</name>
    <name type="common">Kanglang fish</name>
    <name type="synonym">Barilius grahami</name>
    <dbReference type="NCBI Taxonomy" id="495550"/>
    <lineage>
        <taxon>Eukaryota</taxon>
        <taxon>Metazoa</taxon>
        <taxon>Chordata</taxon>
        <taxon>Craniata</taxon>
        <taxon>Vertebrata</taxon>
        <taxon>Euteleostomi</taxon>
        <taxon>Actinopterygii</taxon>
        <taxon>Neopterygii</taxon>
        <taxon>Teleostei</taxon>
        <taxon>Ostariophysi</taxon>
        <taxon>Cypriniformes</taxon>
        <taxon>Xenocyprididae</taxon>
        <taxon>Xenocypridinae</taxon>
        <taxon>Xenocypridinae incertae sedis</taxon>
        <taxon>Anabarilius</taxon>
    </lineage>
</organism>
<dbReference type="SUPFAM" id="SSF49447">
    <property type="entry name" value="Second domain of Mu2 adaptin subunit (ap50) of ap2 adaptor"/>
    <property type="match status" value="1"/>
</dbReference>
<dbReference type="Gene3D" id="2.60.40.1170">
    <property type="entry name" value="Mu homology domain, subdomain B"/>
    <property type="match status" value="2"/>
</dbReference>
<dbReference type="FunFam" id="2.60.40.1170:FF:000002">
    <property type="entry name" value="AP-1 complex subunit mu-1 isoform 1"/>
    <property type="match status" value="1"/>
</dbReference>
<evidence type="ECO:0000256" key="8">
    <source>
        <dbReference type="ARBA" id="ARBA00022737"/>
    </source>
</evidence>
<dbReference type="FunFam" id="1.25.40.20:FF:000169">
    <property type="entry name" value="Cyclin-dependent kinase 4 inhibitor D"/>
    <property type="match status" value="1"/>
</dbReference>
<dbReference type="PRINTS" id="PR00314">
    <property type="entry name" value="CLATHRINADPT"/>
</dbReference>
<dbReference type="GO" id="GO:0005802">
    <property type="term" value="C:trans-Golgi network"/>
    <property type="evidence" value="ECO:0007669"/>
    <property type="project" value="UniProtKB-ARBA"/>
</dbReference>
<evidence type="ECO:0000313" key="26">
    <source>
        <dbReference type="Proteomes" id="UP000281406"/>
    </source>
</evidence>
<dbReference type="Pfam" id="PF12796">
    <property type="entry name" value="Ank_2"/>
    <property type="match status" value="1"/>
</dbReference>
<dbReference type="InterPro" id="IPR011012">
    <property type="entry name" value="Longin-like_dom_sf"/>
</dbReference>
<reference evidence="25 26" key="1">
    <citation type="submission" date="2018-10" db="EMBL/GenBank/DDBJ databases">
        <title>Genome assembly for a Yunnan-Guizhou Plateau 3E fish, Anabarilius grahami (Regan), and its evolutionary and genetic applications.</title>
        <authorList>
            <person name="Jiang W."/>
        </authorList>
    </citation>
    <scope>NUCLEOTIDE SEQUENCE [LARGE SCALE GENOMIC DNA]</scope>
    <source>
        <strain evidence="25">AG-KIZ</strain>
        <tissue evidence="25">Muscle</tissue>
    </source>
</reference>
<keyword evidence="5" id="KW-0813">Transport</keyword>
<comment type="subunit">
    <text evidence="20">Interacts with CDK6.</text>
</comment>
<dbReference type="InterPro" id="IPR002110">
    <property type="entry name" value="Ankyrin_rpt"/>
</dbReference>
<comment type="function">
    <text evidence="18">Interacts strongly with CDK4 and CDK6 and inhibits them.</text>
</comment>
<feature type="repeat" description="ANK" evidence="23">
    <location>
        <begin position="519"/>
        <end position="551"/>
    </location>
</feature>
<feature type="domain" description="MHD" evidence="24">
    <location>
        <begin position="182"/>
        <end position="436"/>
    </location>
</feature>
<keyword evidence="12 23" id="KW-0040">ANK repeat</keyword>
<evidence type="ECO:0000256" key="21">
    <source>
        <dbReference type="ARBA" id="ARBA00070050"/>
    </source>
</evidence>
<dbReference type="OrthoDB" id="10259133at2759"/>
<dbReference type="PROSITE" id="PS00990">
    <property type="entry name" value="CLAT_ADAPTOR_M_1"/>
    <property type="match status" value="1"/>
</dbReference>
<evidence type="ECO:0000259" key="24">
    <source>
        <dbReference type="PROSITE" id="PS51072"/>
    </source>
</evidence>
<keyword evidence="15" id="KW-0131">Cell cycle</keyword>
<keyword evidence="13" id="KW-0472">Membrane</keyword>
<evidence type="ECO:0000256" key="14">
    <source>
        <dbReference type="ARBA" id="ARBA00023242"/>
    </source>
</evidence>